<dbReference type="AlphaFoldDB" id="A0A3P3UER7"/>
<proteinExistence type="predicted"/>
<feature type="region of interest" description="Disordered" evidence="1">
    <location>
        <begin position="525"/>
        <end position="575"/>
    </location>
</feature>
<comment type="caution">
    <text evidence="2">The sequence shown here is derived from an EMBL/GenBank/DDBJ whole genome shotgun (WGS) entry which is preliminary data.</text>
</comment>
<evidence type="ECO:0000313" key="3">
    <source>
        <dbReference type="Proteomes" id="UP000267017"/>
    </source>
</evidence>
<feature type="compositionally biased region" description="Polar residues" evidence="1">
    <location>
        <begin position="275"/>
        <end position="296"/>
    </location>
</feature>
<feature type="compositionally biased region" description="Low complexity" evidence="1">
    <location>
        <begin position="525"/>
        <end position="545"/>
    </location>
</feature>
<keyword evidence="3" id="KW-1185">Reference proteome</keyword>
<protein>
    <recommendedName>
        <fullName evidence="4">Tail tape measure protein</fullName>
    </recommendedName>
</protein>
<accession>A0A3P3UER7</accession>
<organism evidence="2 3">
    <name type="scientific">Paenibacillus oralis</name>
    <dbReference type="NCBI Taxonomy" id="2490856"/>
    <lineage>
        <taxon>Bacteria</taxon>
        <taxon>Bacillati</taxon>
        <taxon>Bacillota</taxon>
        <taxon>Bacilli</taxon>
        <taxon>Bacillales</taxon>
        <taxon>Paenibacillaceae</taxon>
        <taxon>Paenibacillus</taxon>
    </lineage>
</organism>
<evidence type="ECO:0000313" key="2">
    <source>
        <dbReference type="EMBL" id="RRJ66943.1"/>
    </source>
</evidence>
<dbReference type="Proteomes" id="UP000267017">
    <property type="component" value="Unassembled WGS sequence"/>
</dbReference>
<dbReference type="EMBL" id="RRCN01000001">
    <property type="protein sequence ID" value="RRJ66943.1"/>
    <property type="molecule type" value="Genomic_DNA"/>
</dbReference>
<dbReference type="OrthoDB" id="2576600at2"/>
<evidence type="ECO:0000256" key="1">
    <source>
        <dbReference type="SAM" id="MobiDB-lite"/>
    </source>
</evidence>
<name>A0A3P3UER7_9BACL</name>
<sequence length="624" mass="64843">MADKEIYELDIEIDNRDIDKTQKKLRSLDKLLQQTQRRAGLLGKTRIKPAVKLDDRFSSAARKIGDTLTRLHRTTVKPTVQLDDRASKSAVKLYATLAALSAPRWRVSVAGVDWETAVGDSFTKWISSDGKSTMQRISASIASALGGGLKNVMMQALGLGDAVKASGAGNPATSGNTTNRIGEKLGKASPAEGNKASENDKKSEGILKGAVDFVKSIGEDTAKDYAKDGLKGLIDKIIGKKDDSKKEKCTCICICKCGNGGRNSGGRNSGGRRGTNAQGNTGRRVRGNNQNSSGSRTDFGRRTGRVGGSAGRRALGRGSIGQMGLGLLMNTGIDLLTEKGPGLLEGAKNLAGKGISSIKKGASRVGESGSKIINTSKNWIAENGPKLMDKGKSLIGGKVPKLMDVGKSLISGNGLSSLMKGAGWLGKGAKFIGKNLPGPLGLVGDAAAIASADSKKDRFKATGSAVLSAAGGVVGGMIGSVIPGAGTVIGATLGSIAGDFLGNKVGGFLHDTFFSKKNKASSSASKAMNTPAASLSQSASNQAMSPQAASIPDTNGLRTYRRFGNGRNEGVQKQNSTPFQINVSLSQGALNLTVNKDEINYDELAKAAGLRIANEVRFAMQNLK</sequence>
<feature type="compositionally biased region" description="Gly residues" evidence="1">
    <location>
        <begin position="264"/>
        <end position="273"/>
    </location>
</feature>
<feature type="region of interest" description="Disordered" evidence="1">
    <location>
        <begin position="264"/>
        <end position="315"/>
    </location>
</feature>
<gene>
    <name evidence="2" type="ORF">EHV15_31465</name>
</gene>
<dbReference type="RefSeq" id="WP_128634726.1">
    <property type="nucleotide sequence ID" value="NZ_RRCN01000001.1"/>
</dbReference>
<reference evidence="2 3" key="1">
    <citation type="submission" date="2018-11" db="EMBL/GenBank/DDBJ databases">
        <title>Genome sequencing of Paenibacillus sp. KCOM 3021 (= ChDC PVNT-B20).</title>
        <authorList>
            <person name="Kook J.-K."/>
            <person name="Park S.-N."/>
            <person name="Lim Y.K."/>
        </authorList>
    </citation>
    <scope>NUCLEOTIDE SEQUENCE [LARGE SCALE GENOMIC DNA]</scope>
    <source>
        <strain evidence="2 3">KCOM 3021</strain>
    </source>
</reference>
<feature type="compositionally biased region" description="Polar residues" evidence="1">
    <location>
        <begin position="171"/>
        <end position="180"/>
    </location>
</feature>
<evidence type="ECO:0008006" key="4">
    <source>
        <dbReference type="Google" id="ProtNLM"/>
    </source>
</evidence>
<feature type="region of interest" description="Disordered" evidence="1">
    <location>
        <begin position="168"/>
        <end position="201"/>
    </location>
</feature>